<dbReference type="AlphaFoldDB" id="A0A6J8A715"/>
<dbReference type="EMBL" id="CACVKT020000743">
    <property type="protein sequence ID" value="CAC5362591.1"/>
    <property type="molecule type" value="Genomic_DNA"/>
</dbReference>
<organism evidence="1 2">
    <name type="scientific">Mytilus coruscus</name>
    <name type="common">Sea mussel</name>
    <dbReference type="NCBI Taxonomy" id="42192"/>
    <lineage>
        <taxon>Eukaryota</taxon>
        <taxon>Metazoa</taxon>
        <taxon>Spiralia</taxon>
        <taxon>Lophotrochozoa</taxon>
        <taxon>Mollusca</taxon>
        <taxon>Bivalvia</taxon>
        <taxon>Autobranchia</taxon>
        <taxon>Pteriomorphia</taxon>
        <taxon>Mytilida</taxon>
        <taxon>Mytiloidea</taxon>
        <taxon>Mytilidae</taxon>
        <taxon>Mytilinae</taxon>
        <taxon>Mytilus</taxon>
    </lineage>
</organism>
<dbReference type="Proteomes" id="UP000507470">
    <property type="component" value="Unassembled WGS sequence"/>
</dbReference>
<evidence type="ECO:0000313" key="1">
    <source>
        <dbReference type="EMBL" id="CAC5362591.1"/>
    </source>
</evidence>
<reference evidence="1 2" key="1">
    <citation type="submission" date="2020-06" db="EMBL/GenBank/DDBJ databases">
        <authorList>
            <person name="Li R."/>
            <person name="Bekaert M."/>
        </authorList>
    </citation>
    <scope>NUCLEOTIDE SEQUENCE [LARGE SCALE GENOMIC DNA]</scope>
    <source>
        <strain evidence="2">wild</strain>
    </source>
</reference>
<accession>A0A6J8A715</accession>
<evidence type="ECO:0000313" key="2">
    <source>
        <dbReference type="Proteomes" id="UP000507470"/>
    </source>
</evidence>
<sequence length="252" mass="28487">MKRKYEEHLNLKKRKLNFDGDVDEIHSKKRGRPLLICTELDSKVQKYIDVLRDHGAVINTQIVIAAAKGITIGTDKTLLVENGGSIEITKNWTKSLLLRMNFVKRRGSTACKNDKVENVDELKKEYLERIEKTVVDFDIPSNLVITWDHAGLFVVPVSNWTMAVEGSKRVEIKGLGDKRQITGVFAGTLSDRLQPLDVSVQKAVKNKMYNSFEQCYSNEIVKQLDGKEIVDSENEPIVPGVLSLTRFKQLSA</sequence>
<protein>
    <submittedName>
        <fullName evidence="1">Uncharacterized protein</fullName>
    </submittedName>
</protein>
<name>A0A6J8A715_MYTCO</name>
<gene>
    <name evidence="1" type="ORF">MCOR_4318</name>
</gene>
<keyword evidence="2" id="KW-1185">Reference proteome</keyword>
<dbReference type="OrthoDB" id="5866640at2759"/>
<proteinExistence type="predicted"/>